<accession>A0ABX5ETC5</accession>
<keyword evidence="4" id="KW-1185">Reference proteome</keyword>
<dbReference type="EMBL" id="PVTZ01000001">
    <property type="protein sequence ID" value="PRZ17211.1"/>
    <property type="molecule type" value="Genomic_DNA"/>
</dbReference>
<dbReference type="Pfam" id="PF14029">
    <property type="entry name" value="DUF4244"/>
    <property type="match status" value="1"/>
</dbReference>
<evidence type="ECO:0000313" key="4">
    <source>
        <dbReference type="Proteomes" id="UP000238836"/>
    </source>
</evidence>
<keyword evidence="2" id="KW-1133">Transmembrane helix</keyword>
<name>A0ABX5ETC5_9BACL</name>
<dbReference type="InterPro" id="IPR032869">
    <property type="entry name" value="WHH_dom_containing"/>
</dbReference>
<dbReference type="Pfam" id="PF14414">
    <property type="entry name" value="WHH"/>
    <property type="match status" value="1"/>
</dbReference>
<gene>
    <name evidence="3" type="ORF">CLV36_101312</name>
</gene>
<evidence type="ECO:0000256" key="2">
    <source>
        <dbReference type="SAM" id="Phobius"/>
    </source>
</evidence>
<dbReference type="InterPro" id="IPR025338">
    <property type="entry name" value="DUF4244"/>
</dbReference>
<protein>
    <submittedName>
        <fullName evidence="3">Uncharacterized protein DUF4244</fullName>
    </submittedName>
</protein>
<evidence type="ECO:0000256" key="1">
    <source>
        <dbReference type="SAM" id="MobiDB-lite"/>
    </source>
</evidence>
<keyword evidence="2" id="KW-0812">Transmembrane</keyword>
<evidence type="ECO:0000313" key="3">
    <source>
        <dbReference type="EMBL" id="PRZ17211.1"/>
    </source>
</evidence>
<reference evidence="3 4" key="1">
    <citation type="submission" date="2018-03" db="EMBL/GenBank/DDBJ databases">
        <title>Genomic Encyclopedia of Archaeal and Bacterial Type Strains, Phase II (KMG-II): from individual species to whole genera.</title>
        <authorList>
            <person name="Goeker M."/>
        </authorList>
    </citation>
    <scope>NUCLEOTIDE SEQUENCE [LARGE SCALE GENOMIC DNA]</scope>
    <source>
        <strain evidence="3 4">RHA1</strain>
    </source>
</reference>
<organism evidence="3 4">
    <name type="scientific">Laceyella sediminis</name>
    <dbReference type="NCBI Taxonomy" id="573074"/>
    <lineage>
        <taxon>Bacteria</taxon>
        <taxon>Bacillati</taxon>
        <taxon>Bacillota</taxon>
        <taxon>Bacilli</taxon>
        <taxon>Bacillales</taxon>
        <taxon>Thermoactinomycetaceae</taxon>
        <taxon>Laceyella</taxon>
    </lineage>
</organism>
<keyword evidence="2" id="KW-0472">Membrane</keyword>
<sequence>MNQKKKWIQRVGRKRRGSSTMEYIIIIAVGAIFAGLLYQVFQTNEVQSSLKVAVENALNGTTHNSSEEHEKKKSQLPVIQISPTPKHIPLELNNKVNPLPPQKKKEKEGLLSEVTGFFDSLGKDLDQLINDPVDYLKETVNWDELKKQYDALKGESNKFLADPKGYLTNFFNNATEKLSDEWDQFTKNPKSYLSNAWDGYVKNVKNSLKGFWYGEDPETKDKLTIPERLIGLMDIIPISPKKAVKELPEIVLEIGCGKKNNHGLNKSECKSKTDKPKPVINPNYSRNNHPKKPKNLKAPANPNFSVEKNVTFTTNPDNPDYLQATFDDGRTIEKVVGSQYAGKEVTMKTAEGNEYEVKYDEHAFPNFRKHAKKDIYGNVIEIDLPTDAIVGPSASQTKFASILLKEKYPNWKTDLGLTEEQIKALEKNRGSIGPKGWSMDARKEKLTWHHDKESGKMILVPFDLNNKFPHTGGHLYWGSQPTD</sequence>
<dbReference type="RefSeq" id="WP_106341511.1">
    <property type="nucleotide sequence ID" value="NZ_PVTZ01000001.1"/>
</dbReference>
<dbReference type="Proteomes" id="UP000238836">
    <property type="component" value="Unassembled WGS sequence"/>
</dbReference>
<feature type="transmembrane region" description="Helical" evidence="2">
    <location>
        <begin position="21"/>
        <end position="41"/>
    </location>
</feature>
<feature type="region of interest" description="Disordered" evidence="1">
    <location>
        <begin position="265"/>
        <end position="302"/>
    </location>
</feature>
<feature type="compositionally biased region" description="Basic and acidic residues" evidence="1">
    <location>
        <begin position="265"/>
        <end position="277"/>
    </location>
</feature>
<proteinExistence type="predicted"/>
<comment type="caution">
    <text evidence="3">The sequence shown here is derived from an EMBL/GenBank/DDBJ whole genome shotgun (WGS) entry which is preliminary data.</text>
</comment>